<dbReference type="EMBL" id="CABVQG010000084">
    <property type="protein sequence ID" value="VWD49683.1"/>
    <property type="molecule type" value="Genomic_DNA"/>
</dbReference>
<gene>
    <name evidence="1" type="ORF">BLA17378_08626</name>
</gene>
<proteinExistence type="predicted"/>
<dbReference type="Proteomes" id="UP000494120">
    <property type="component" value="Unassembled WGS sequence"/>
</dbReference>
<evidence type="ECO:0000313" key="2">
    <source>
        <dbReference type="Proteomes" id="UP000494120"/>
    </source>
</evidence>
<keyword evidence="2" id="KW-1185">Reference proteome</keyword>
<protein>
    <submittedName>
        <fullName evidence="1">Uncharacterized protein</fullName>
    </submittedName>
</protein>
<sequence>MKEEGHEKIFARLDEAREVMTDFKDWIRGEQRKRDDAAFRAFMDKITTVK</sequence>
<reference evidence="1 2" key="1">
    <citation type="submission" date="2019-09" db="EMBL/GenBank/DDBJ databases">
        <authorList>
            <person name="Depoorter E."/>
        </authorList>
    </citation>
    <scope>NUCLEOTIDE SEQUENCE [LARGE SCALE GENOMIC DNA]</scope>
    <source>
        <strain evidence="1 2">R-17378</strain>
    </source>
</reference>
<organism evidence="1 2">
    <name type="scientific">Burkholderia aenigmatica</name>
    <dbReference type="NCBI Taxonomy" id="2015348"/>
    <lineage>
        <taxon>Bacteria</taxon>
        <taxon>Pseudomonadati</taxon>
        <taxon>Pseudomonadota</taxon>
        <taxon>Betaproteobacteria</taxon>
        <taxon>Burkholderiales</taxon>
        <taxon>Burkholderiaceae</taxon>
        <taxon>Burkholderia</taxon>
        <taxon>Burkholderia cepacia complex</taxon>
    </lineage>
</organism>
<accession>A0ABY6Y7Y8</accession>
<dbReference type="RefSeq" id="WP_174963555.1">
    <property type="nucleotide sequence ID" value="NZ_CABVQG010000084.1"/>
</dbReference>
<evidence type="ECO:0000313" key="1">
    <source>
        <dbReference type="EMBL" id="VWD49683.1"/>
    </source>
</evidence>
<comment type="caution">
    <text evidence="1">The sequence shown here is derived from an EMBL/GenBank/DDBJ whole genome shotgun (WGS) entry which is preliminary data.</text>
</comment>
<name>A0ABY6Y7Y8_9BURK</name>